<sequence length="65" mass="7291">MVYVLLKWARLGYTPQSTGATGIRFKENHIAINLMQRGAVPIRASATCDRETAIVFWLANTPFHS</sequence>
<evidence type="ECO:0000313" key="1">
    <source>
        <dbReference type="EMBL" id="KIQ01364.1"/>
    </source>
</evidence>
<name>A0A0D0K016_9PSED</name>
<accession>A0A0D0K016</accession>
<gene>
    <name evidence="1" type="ORF">RU08_08315</name>
</gene>
<protein>
    <submittedName>
        <fullName evidence="1">Uncharacterized protein</fullName>
    </submittedName>
</protein>
<evidence type="ECO:0000313" key="2">
    <source>
        <dbReference type="Proteomes" id="UP000032068"/>
    </source>
</evidence>
<reference evidence="1 2" key="1">
    <citation type="submission" date="2014-12" db="EMBL/GenBank/DDBJ databases">
        <title>16Stimator: statistical estimation of ribosomal gene copy numbers from draft genome assemblies.</title>
        <authorList>
            <person name="Perisin M.A."/>
            <person name="Vetter M."/>
            <person name="Gilbert J.A."/>
            <person name="Bergelson J."/>
        </authorList>
    </citation>
    <scope>NUCLEOTIDE SEQUENCE [LARGE SCALE GENOMIC DNA]</scope>
    <source>
        <strain evidence="1 2">MEJ086</strain>
    </source>
</reference>
<dbReference type="EMBL" id="JXQW01000022">
    <property type="protein sequence ID" value="KIQ01364.1"/>
    <property type="molecule type" value="Genomic_DNA"/>
</dbReference>
<organism evidence="1 2">
    <name type="scientific">Pseudomonas fulva</name>
    <dbReference type="NCBI Taxonomy" id="47880"/>
    <lineage>
        <taxon>Bacteria</taxon>
        <taxon>Pseudomonadati</taxon>
        <taxon>Pseudomonadota</taxon>
        <taxon>Gammaproteobacteria</taxon>
        <taxon>Pseudomonadales</taxon>
        <taxon>Pseudomonadaceae</taxon>
        <taxon>Pseudomonas</taxon>
    </lineage>
</organism>
<proteinExistence type="predicted"/>
<dbReference type="AlphaFoldDB" id="A0A0D0K016"/>
<dbReference type="Proteomes" id="UP000032068">
    <property type="component" value="Unassembled WGS sequence"/>
</dbReference>
<comment type="caution">
    <text evidence="1">The sequence shown here is derived from an EMBL/GenBank/DDBJ whole genome shotgun (WGS) entry which is preliminary data.</text>
</comment>